<sequence length="637" mass="73008">MGLHSSSRSSSHPRLLAPTLFSLAAAVAASRSSYLHSETLQPDPKGDTLEMGLYLASQKELAAHIRQKRTRTLAHCRSRLTRWLTRAWFQFKDRVLEPVLTAWRFLELSFLFVPVLLAFPISYFGHMVRVSGSTKSVKSTYGALLWYRLLRFVLELAGPSFIKLGQWAGSRTDIFSQGLCVELSHLHSDAKPHSLKYTTGELCDALGVKNLDEVFEEFQESPLGVGAIAQVYVGKMTSEFVQSRQLELNRDENRWCAVKIIHPHAARNISRDLKIMRFFAEAIDMIPTMEWLSLPNEVEQFSILMRLQLDLRIECLNLARFNDNFKDSFQVKFPTGFQSLTSRQVLFEEYLYGFPMEDFLRAKDDLGDPALSKKVSDPFIDAFLQMLILDDFIHADLHPGNVMVRFIKTDKFGTKSVSTQQDCFELVHRLKSKLRNKDESFVQELRSIVNEYTPQICFIDVGLVTELNKRNRTNFIALFDSLARFDGYRAGELMIERSRTPETAVDKDLFALKVERLVNKVKKRTFTLGTVSIGDLLDQMLGMVRGHHVRMEGDFVSVVVAILLLEGIGRQLDPDLDLSLPILREFGMKREGRSILQDVDTLSMWKIWLGLELRQFMNLSVKQMHDLVKTDQLCPNY</sequence>
<proteinExistence type="inferred from homology"/>
<dbReference type="GO" id="GO:0005524">
    <property type="term" value="F:ATP binding"/>
    <property type="evidence" value="ECO:0007669"/>
    <property type="project" value="InterPro"/>
</dbReference>
<dbReference type="InterPro" id="IPR000719">
    <property type="entry name" value="Prot_kinase_dom"/>
</dbReference>
<evidence type="ECO:0000256" key="1">
    <source>
        <dbReference type="ARBA" id="ARBA00009670"/>
    </source>
</evidence>
<keyword evidence="4" id="KW-1185">Reference proteome</keyword>
<dbReference type="InterPro" id="IPR004147">
    <property type="entry name" value="ABC1_dom"/>
</dbReference>
<dbReference type="Proteomes" id="UP000191144">
    <property type="component" value="Chromosome D"/>
</dbReference>
<dbReference type="SUPFAM" id="SSF56112">
    <property type="entry name" value="Protein kinase-like (PK-like)"/>
    <property type="match status" value="1"/>
</dbReference>
<dbReference type="PANTHER" id="PTHR45890">
    <property type="entry name" value="AARF DOMAIN CONTAINING KINASE 2 (PREDICTED)"/>
    <property type="match status" value="1"/>
</dbReference>
<dbReference type="OrthoDB" id="1290869at2759"/>
<feature type="domain" description="Protein kinase" evidence="2">
    <location>
        <begin position="217"/>
        <end position="583"/>
    </location>
</feature>
<dbReference type="GO" id="GO:0004672">
    <property type="term" value="F:protein kinase activity"/>
    <property type="evidence" value="ECO:0007669"/>
    <property type="project" value="InterPro"/>
</dbReference>
<dbReference type="Pfam" id="PF03109">
    <property type="entry name" value="ABC1"/>
    <property type="match status" value="1"/>
</dbReference>
<dbReference type="InterPro" id="IPR044095">
    <property type="entry name" value="ADCK2_dom"/>
</dbReference>
<gene>
    <name evidence="3" type="ORF">LAME_0D09428G</name>
</gene>
<dbReference type="PANTHER" id="PTHR45890:SF1">
    <property type="entry name" value="AARF DOMAIN CONTAINING KINASE 2"/>
    <property type="match status" value="1"/>
</dbReference>
<dbReference type="GO" id="GO:0005739">
    <property type="term" value="C:mitochondrion"/>
    <property type="evidence" value="ECO:0007669"/>
    <property type="project" value="TreeGrafter"/>
</dbReference>
<evidence type="ECO:0000313" key="4">
    <source>
        <dbReference type="Proteomes" id="UP000191144"/>
    </source>
</evidence>
<comment type="similarity">
    <text evidence="1">Belongs to the protein kinase superfamily. ADCK protein kinase family.</text>
</comment>
<evidence type="ECO:0000313" key="3">
    <source>
        <dbReference type="EMBL" id="SCU87272.1"/>
    </source>
</evidence>
<reference evidence="4" key="1">
    <citation type="submission" date="2016-03" db="EMBL/GenBank/DDBJ databases">
        <authorList>
            <person name="Devillers Hugo."/>
        </authorList>
    </citation>
    <scope>NUCLEOTIDE SEQUENCE [LARGE SCALE GENOMIC DNA]</scope>
</reference>
<dbReference type="CDD" id="cd13971">
    <property type="entry name" value="ADCK2-like"/>
    <property type="match status" value="1"/>
</dbReference>
<accession>A0A1G4JB74</accession>
<name>A0A1G4JB74_9SACH</name>
<dbReference type="PROSITE" id="PS50011">
    <property type="entry name" value="PROTEIN_KINASE_DOM"/>
    <property type="match status" value="1"/>
</dbReference>
<evidence type="ECO:0000259" key="2">
    <source>
        <dbReference type="PROSITE" id="PS50011"/>
    </source>
</evidence>
<protein>
    <submittedName>
        <fullName evidence="3">LAME_0D09428g1_1</fullName>
    </submittedName>
</protein>
<dbReference type="InterPro" id="IPR011009">
    <property type="entry name" value="Kinase-like_dom_sf"/>
</dbReference>
<dbReference type="AlphaFoldDB" id="A0A1G4JB74"/>
<dbReference type="EMBL" id="LT598482">
    <property type="protein sequence ID" value="SCU87272.1"/>
    <property type="molecule type" value="Genomic_DNA"/>
</dbReference>
<dbReference type="InterPro" id="IPR052402">
    <property type="entry name" value="ADCK_kinase"/>
</dbReference>
<organism evidence="3 4">
    <name type="scientific">Lachancea meyersii CBS 8951</name>
    <dbReference type="NCBI Taxonomy" id="1266667"/>
    <lineage>
        <taxon>Eukaryota</taxon>
        <taxon>Fungi</taxon>
        <taxon>Dikarya</taxon>
        <taxon>Ascomycota</taxon>
        <taxon>Saccharomycotina</taxon>
        <taxon>Saccharomycetes</taxon>
        <taxon>Saccharomycetales</taxon>
        <taxon>Saccharomycetaceae</taxon>
        <taxon>Lachancea</taxon>
    </lineage>
</organism>